<protein>
    <submittedName>
        <fullName evidence="7">Glycosyl hydrolase family 43 protein</fullName>
    </submittedName>
</protein>
<dbReference type="EnsemblFungi" id="EJT69740">
    <property type="protein sequence ID" value="EJT69740"/>
    <property type="gene ID" value="GGTG_12623"/>
</dbReference>
<dbReference type="CDD" id="cd04081">
    <property type="entry name" value="CBM35_galactosidase-like"/>
    <property type="match status" value="1"/>
</dbReference>
<reference evidence="7" key="2">
    <citation type="submission" date="2010-07" db="EMBL/GenBank/DDBJ databases">
        <authorList>
            <consortium name="The Broad Institute Genome Sequencing Platform"/>
            <consortium name="Broad Institute Genome Sequencing Center for Infectious Disease"/>
            <person name="Ma L.-J."/>
            <person name="Dead R."/>
            <person name="Young S."/>
            <person name="Zeng Q."/>
            <person name="Koehrsen M."/>
            <person name="Alvarado L."/>
            <person name="Berlin A."/>
            <person name="Chapman S.B."/>
            <person name="Chen Z."/>
            <person name="Freedman E."/>
            <person name="Gellesch M."/>
            <person name="Goldberg J."/>
            <person name="Griggs A."/>
            <person name="Gujja S."/>
            <person name="Heilman E.R."/>
            <person name="Heiman D."/>
            <person name="Hepburn T."/>
            <person name="Howarth C."/>
            <person name="Jen D."/>
            <person name="Larson L."/>
            <person name="Mehta T."/>
            <person name="Neiman D."/>
            <person name="Pearson M."/>
            <person name="Roberts A."/>
            <person name="Saif S."/>
            <person name="Shea T."/>
            <person name="Shenoy N."/>
            <person name="Sisk P."/>
            <person name="Stolte C."/>
            <person name="Sykes S."/>
            <person name="Walk T."/>
            <person name="White J."/>
            <person name="Yandava C."/>
            <person name="Haas B."/>
            <person name="Nusbaum C."/>
            <person name="Birren B."/>
        </authorList>
    </citation>
    <scope>NUCLEOTIDE SEQUENCE</scope>
    <source>
        <strain evidence="7">R3-111a-1</strain>
    </source>
</reference>
<keyword evidence="5" id="KW-0732">Signal</keyword>
<dbReference type="PANTHER" id="PTHR22925">
    <property type="entry name" value="GLYCOSYL HYDROLASE 43 FAMILY MEMBER"/>
    <property type="match status" value="1"/>
</dbReference>
<dbReference type="GO" id="GO:0030246">
    <property type="term" value="F:carbohydrate binding"/>
    <property type="evidence" value="ECO:0007669"/>
    <property type="project" value="InterPro"/>
</dbReference>
<dbReference type="CDD" id="cd18821">
    <property type="entry name" value="GH43_Pc3Gal43A-like"/>
    <property type="match status" value="1"/>
</dbReference>
<dbReference type="VEuPathDB" id="FungiDB:GGTG_12623"/>
<dbReference type="RefSeq" id="XP_009228788.1">
    <property type="nucleotide sequence ID" value="XM_009230524.1"/>
</dbReference>
<reference evidence="7" key="3">
    <citation type="submission" date="2010-09" db="EMBL/GenBank/DDBJ databases">
        <title>Annotation of Gaeumannomyces graminis var. tritici R3-111a-1.</title>
        <authorList>
            <consortium name="The Broad Institute Genome Sequencing Platform"/>
            <person name="Ma L.-J."/>
            <person name="Dead R."/>
            <person name="Young S.K."/>
            <person name="Zeng Q."/>
            <person name="Gargeya S."/>
            <person name="Fitzgerald M."/>
            <person name="Haas B."/>
            <person name="Abouelleil A."/>
            <person name="Alvarado L."/>
            <person name="Arachchi H.M."/>
            <person name="Berlin A."/>
            <person name="Brown A."/>
            <person name="Chapman S.B."/>
            <person name="Chen Z."/>
            <person name="Dunbar C."/>
            <person name="Freedman E."/>
            <person name="Gearin G."/>
            <person name="Gellesch M."/>
            <person name="Goldberg J."/>
            <person name="Griggs A."/>
            <person name="Gujja S."/>
            <person name="Heiman D."/>
            <person name="Howarth C."/>
            <person name="Larson L."/>
            <person name="Lui A."/>
            <person name="MacDonald P.J.P."/>
            <person name="Mehta T."/>
            <person name="Montmayeur A."/>
            <person name="Murphy C."/>
            <person name="Neiman D."/>
            <person name="Pearson M."/>
            <person name="Priest M."/>
            <person name="Roberts A."/>
            <person name="Saif S."/>
            <person name="Shea T."/>
            <person name="Shenoy N."/>
            <person name="Sisk P."/>
            <person name="Stolte C."/>
            <person name="Sykes S."/>
            <person name="Yandava C."/>
            <person name="Wortman J."/>
            <person name="Nusbaum C."/>
            <person name="Birren B."/>
        </authorList>
    </citation>
    <scope>NUCLEOTIDE SEQUENCE</scope>
    <source>
        <strain evidence="7">R3-111a-1</strain>
    </source>
</reference>
<keyword evidence="2 4" id="KW-0378">Hydrolase</keyword>
<reference evidence="9" key="1">
    <citation type="submission" date="2010-07" db="EMBL/GenBank/DDBJ databases">
        <title>The genome sequence of Gaeumannomyces graminis var. tritici strain R3-111a-1.</title>
        <authorList>
            <consortium name="The Broad Institute Genome Sequencing Platform"/>
            <person name="Ma L.-J."/>
            <person name="Dead R."/>
            <person name="Young S."/>
            <person name="Zeng Q."/>
            <person name="Koehrsen M."/>
            <person name="Alvarado L."/>
            <person name="Berlin A."/>
            <person name="Chapman S.B."/>
            <person name="Chen Z."/>
            <person name="Freedman E."/>
            <person name="Gellesch M."/>
            <person name="Goldberg J."/>
            <person name="Griggs A."/>
            <person name="Gujja S."/>
            <person name="Heilman E.R."/>
            <person name="Heiman D."/>
            <person name="Hepburn T."/>
            <person name="Howarth C."/>
            <person name="Jen D."/>
            <person name="Larson L."/>
            <person name="Mehta T."/>
            <person name="Neiman D."/>
            <person name="Pearson M."/>
            <person name="Roberts A."/>
            <person name="Saif S."/>
            <person name="Shea T."/>
            <person name="Shenoy N."/>
            <person name="Sisk P."/>
            <person name="Stolte C."/>
            <person name="Sykes S."/>
            <person name="Walk T."/>
            <person name="White J."/>
            <person name="Yandava C."/>
            <person name="Haas B."/>
            <person name="Nusbaum C."/>
            <person name="Birren B."/>
        </authorList>
    </citation>
    <scope>NUCLEOTIDE SEQUENCE [LARGE SCALE GENOMIC DNA]</scope>
    <source>
        <strain evidence="9">R3-111a-1</strain>
    </source>
</reference>
<dbReference type="InterPro" id="IPR005084">
    <property type="entry name" value="CBM6"/>
</dbReference>
<reference evidence="8" key="5">
    <citation type="submission" date="2018-04" db="UniProtKB">
        <authorList>
            <consortium name="EnsemblFungi"/>
        </authorList>
    </citation>
    <scope>IDENTIFICATION</scope>
    <source>
        <strain evidence="8">R3-111a-1</strain>
    </source>
</reference>
<dbReference type="SUPFAM" id="SSF75005">
    <property type="entry name" value="Arabinanase/levansucrase/invertase"/>
    <property type="match status" value="1"/>
</dbReference>
<dbReference type="Pfam" id="PF22704">
    <property type="entry name" value="CBM13-like"/>
    <property type="match status" value="1"/>
</dbReference>
<dbReference type="InterPro" id="IPR006710">
    <property type="entry name" value="Glyco_hydro_43"/>
</dbReference>
<dbReference type="InterPro" id="IPR023296">
    <property type="entry name" value="Glyco_hydro_beta-prop_sf"/>
</dbReference>
<evidence type="ECO:0000313" key="8">
    <source>
        <dbReference type="EnsemblFungi" id="EJT69740"/>
    </source>
</evidence>
<dbReference type="Pfam" id="PF04616">
    <property type="entry name" value="Glyco_hydro_43"/>
    <property type="match status" value="1"/>
</dbReference>
<dbReference type="GO" id="GO:0004553">
    <property type="term" value="F:hydrolase activity, hydrolyzing O-glycosyl compounds"/>
    <property type="evidence" value="ECO:0007669"/>
    <property type="project" value="InterPro"/>
</dbReference>
<feature type="signal peptide" evidence="5">
    <location>
        <begin position="1"/>
        <end position="25"/>
    </location>
</feature>
<dbReference type="GeneID" id="20353081"/>
<dbReference type="AlphaFoldDB" id="J3PGJ5"/>
<dbReference type="PANTHER" id="PTHR22925:SF3">
    <property type="entry name" value="GLYCOSYL HYDROLASE FAMILY PROTEIN 43"/>
    <property type="match status" value="1"/>
</dbReference>
<accession>J3PGJ5</accession>
<dbReference type="InterPro" id="IPR055240">
    <property type="entry name" value="CBM13-like"/>
</dbReference>
<dbReference type="PROSITE" id="PS51175">
    <property type="entry name" value="CBM6"/>
    <property type="match status" value="1"/>
</dbReference>
<dbReference type="HOGENOM" id="CLU_016116_1_1_1"/>
<dbReference type="Gene3D" id="2.115.10.20">
    <property type="entry name" value="Glycosyl hydrolase domain, family 43"/>
    <property type="match status" value="1"/>
</dbReference>
<proteinExistence type="inferred from homology"/>
<dbReference type="EMBL" id="GL385403">
    <property type="protein sequence ID" value="EJT69740.1"/>
    <property type="molecule type" value="Genomic_DNA"/>
</dbReference>
<evidence type="ECO:0000313" key="7">
    <source>
        <dbReference type="EMBL" id="EJT69740.1"/>
    </source>
</evidence>
<dbReference type="eggNOG" id="ENOG502QW2A">
    <property type="taxonomic scope" value="Eukaryota"/>
</dbReference>
<feature type="chain" id="PRO_5015095336" evidence="5">
    <location>
        <begin position="26"/>
        <end position="472"/>
    </location>
</feature>
<feature type="domain" description="CBM6" evidence="6">
    <location>
        <begin position="341"/>
        <end position="470"/>
    </location>
</feature>
<sequence length="472" mass="49790">MLASLRRRSLLSVALLAAALSGAHASLQIVPGGTWTADNGEHVQAHGAGVLKVGDTWYMVGEDKTGGSAFQNVNCYSSRDLVRWRYEGALLSRTAAAGDLGPNRVLERPKVIYNDRTRKYVMWMHIDSSDYKDARAGVAVGDSVCGKYTYLGSSRPLGFQSRDSGLFKDDNGTAYLLTEDRENGLRINRLTDDYLAVAGSSSTYRWNERIESPAMVKLSGRYYMFGSHLTGWDPNDNVYSTATSVSGPWSAWKTFADVGSNTYASQTTFVLPYGGADGSTNVMYLGDRWVSSNLQSSTYIWLPLRLDGAGGVSMKNMPGSWVPNADGAGASPSWAAAPAETVYEGEAGQLAGGARQVACGACSGGTSAGYLGGDGGSNNGTVTFSGVRSSGRDALSTVRIRFLNGDSNPRYAGVSVNGAPPVRVAFEPTRGGVSSSTLHVQLRAGSGNTIVVGGVGGGLWGPDVDSIVVPME</sequence>
<dbReference type="GO" id="GO:0005975">
    <property type="term" value="P:carbohydrate metabolic process"/>
    <property type="evidence" value="ECO:0007669"/>
    <property type="project" value="InterPro"/>
</dbReference>
<evidence type="ECO:0000256" key="4">
    <source>
        <dbReference type="RuleBase" id="RU361187"/>
    </source>
</evidence>
<evidence type="ECO:0000256" key="3">
    <source>
        <dbReference type="ARBA" id="ARBA00023295"/>
    </source>
</evidence>
<dbReference type="OrthoDB" id="9970295at2759"/>
<name>J3PGJ5_GAET3</name>
<dbReference type="STRING" id="644352.J3PGJ5"/>
<dbReference type="Proteomes" id="UP000006039">
    <property type="component" value="Unassembled WGS sequence"/>
</dbReference>
<evidence type="ECO:0000313" key="9">
    <source>
        <dbReference type="Proteomes" id="UP000006039"/>
    </source>
</evidence>
<keyword evidence="9" id="KW-1185">Reference proteome</keyword>
<gene>
    <name evidence="8" type="primary">20353081</name>
    <name evidence="7" type="ORF">GGTG_12623</name>
</gene>
<organism evidence="7">
    <name type="scientific">Gaeumannomyces tritici (strain R3-111a-1)</name>
    <name type="common">Wheat and barley take-all root rot fungus</name>
    <name type="synonym">Gaeumannomyces graminis var. tritici</name>
    <dbReference type="NCBI Taxonomy" id="644352"/>
    <lineage>
        <taxon>Eukaryota</taxon>
        <taxon>Fungi</taxon>
        <taxon>Dikarya</taxon>
        <taxon>Ascomycota</taxon>
        <taxon>Pezizomycotina</taxon>
        <taxon>Sordariomycetes</taxon>
        <taxon>Sordariomycetidae</taxon>
        <taxon>Magnaporthales</taxon>
        <taxon>Magnaporthaceae</taxon>
        <taxon>Gaeumannomyces</taxon>
    </lineage>
</organism>
<evidence type="ECO:0000256" key="5">
    <source>
        <dbReference type="SAM" id="SignalP"/>
    </source>
</evidence>
<evidence type="ECO:0000256" key="2">
    <source>
        <dbReference type="ARBA" id="ARBA00022801"/>
    </source>
</evidence>
<comment type="similarity">
    <text evidence="1 4">Belongs to the glycosyl hydrolase 43 family.</text>
</comment>
<evidence type="ECO:0000259" key="6">
    <source>
        <dbReference type="PROSITE" id="PS51175"/>
    </source>
</evidence>
<dbReference type="Gene3D" id="2.60.120.260">
    <property type="entry name" value="Galactose-binding domain-like"/>
    <property type="match status" value="1"/>
</dbReference>
<reference evidence="8" key="4">
    <citation type="journal article" date="2015" name="G3 (Bethesda)">
        <title>Genome sequences of three phytopathogenic species of the Magnaporthaceae family of fungi.</title>
        <authorList>
            <person name="Okagaki L.H."/>
            <person name="Nunes C.C."/>
            <person name="Sailsbery J."/>
            <person name="Clay B."/>
            <person name="Brown D."/>
            <person name="John T."/>
            <person name="Oh Y."/>
            <person name="Young N."/>
            <person name="Fitzgerald M."/>
            <person name="Haas B.J."/>
            <person name="Zeng Q."/>
            <person name="Young S."/>
            <person name="Adiconis X."/>
            <person name="Fan L."/>
            <person name="Levin J.Z."/>
            <person name="Mitchell T.K."/>
            <person name="Okubara P.A."/>
            <person name="Farman M.L."/>
            <person name="Kohn L.M."/>
            <person name="Birren B."/>
            <person name="Ma L.-J."/>
            <person name="Dean R.A."/>
        </authorList>
    </citation>
    <scope>NUCLEOTIDE SEQUENCE</scope>
    <source>
        <strain evidence="8">R3-111a-1</strain>
    </source>
</reference>
<keyword evidence="3 4" id="KW-0326">Glycosidase</keyword>
<evidence type="ECO:0000256" key="1">
    <source>
        <dbReference type="ARBA" id="ARBA00009865"/>
    </source>
</evidence>